<feature type="region of interest" description="Disordered" evidence="1">
    <location>
        <begin position="32"/>
        <end position="185"/>
    </location>
</feature>
<feature type="compositionally biased region" description="Polar residues" evidence="1">
    <location>
        <begin position="252"/>
        <end position="266"/>
    </location>
</feature>
<dbReference type="NCBIfam" id="TIGR01965">
    <property type="entry name" value="VCBS_repeat"/>
    <property type="match status" value="1"/>
</dbReference>
<feature type="region of interest" description="Disordered" evidence="1">
    <location>
        <begin position="252"/>
        <end position="273"/>
    </location>
</feature>
<keyword evidence="3" id="KW-1185">Reference proteome</keyword>
<evidence type="ECO:0000313" key="2">
    <source>
        <dbReference type="EMBL" id="CAA0114778.1"/>
    </source>
</evidence>
<protein>
    <submittedName>
        <fullName evidence="2">Uncharacterized protein</fullName>
    </submittedName>
</protein>
<feature type="compositionally biased region" description="Low complexity" evidence="1">
    <location>
        <begin position="34"/>
        <end position="50"/>
    </location>
</feature>
<gene>
    <name evidence="2" type="ORF">AELLOGFF_03783</name>
</gene>
<dbReference type="OrthoDB" id="4626648at2"/>
<dbReference type="SUPFAM" id="SSF63829">
    <property type="entry name" value="Calcium-dependent phosphotriesterase"/>
    <property type="match status" value="1"/>
</dbReference>
<dbReference type="Pfam" id="PF17963">
    <property type="entry name" value="Big_9"/>
    <property type="match status" value="2"/>
</dbReference>
<dbReference type="RefSeq" id="WP_159230422.1">
    <property type="nucleotide sequence ID" value="NZ_CACSIP010000013.1"/>
</dbReference>
<accession>A0A5S9Q9Q2</accession>
<feature type="compositionally biased region" description="Basic and acidic residues" evidence="1">
    <location>
        <begin position="51"/>
        <end position="76"/>
    </location>
</feature>
<sequence>MAKANYVGRVGALAVALGIGTAVVTAPGQVWAQSGEEASSSDTADSSSENTTDKRSQESRPEKADGEDADAPRTDPTDDTDDDESVGDGDEDAEEEPAKPRKRSSRESEQDETQERLTDSFSGDADESVPAAEPDIPRTVPDEQPAVQGDGGRDVVISGPTVPAQETTTVPAVEETSTTPISVPETAFAPLSSATSPEGPAESPLLWAVLAYARRQFDPQKAKIGESWAQPGLTELVEDTDNTAPVPVEVTTSDPGFFTGSVSGRVTATDPDGDRLTFTGSTATDRGRVTVYSSGRFSYTPTAAARHAAAADDATDEQKTTTFTVTITDSAGNIATQNVSVDISPANVVPFGARARASAGNLSTGSVIVTVDAFDFDRDTLTFTGPAPTDKGAVVDNGDGTFTYTPTAAARAAAGEPGAPASARTDTLVFTVSDGHGGIRTTTIDVGVTPVIEASASTPGKSAGPVIVGSNGTIYQVTYDVDPTTMSPIGTRVSILDENGQVLTTTGNISGAPREQAPAVVRADGSLVLVTYRESTNTSTISAVDGFGTVKTIGTVIGQPSLPMKVAPNGSVFLQTRQFSLSGDRLVRISETNSVRVFQVGRAGGELAVAPDGSAYIVGATPLFGNPLLLAVDRDGNSRRVSLPSGTSAPENIVIGPDGRGYLTVARNYFGTTTTRVYTLTGTSNTVREIPGSPVTAEMVTADGVYQATYDEATGRTYISKITADTITTSDPIEGRIWNPISVTADGTVYVPVRDSATEVFSVAVVDSDGGVTTVAVPGAIPAVVGDGQAGNPNSGESGYVAYTSGSTTYLAVLDADGTITRTVPLPEGGTVGNPVSFAPNGVPYQVIQFKDAQGKVTSQAVLTLTNDAVTPALPGGPLRPNFPGLQYGPDGTAYLVTVESATFTHHILGFDQNGSTVATLDVTGALVPQQSNYVFEQSALAFGADGTAYITVRGADAGVWALTQGGASQVLDLDLGPADTVEPVTFGRDGTPYVTVTERVGTGYVTTVHTVTPPSVL</sequence>
<dbReference type="Proteomes" id="UP000430146">
    <property type="component" value="Unassembled WGS sequence"/>
</dbReference>
<dbReference type="AlphaFoldDB" id="A0A5S9Q9Q2"/>
<reference evidence="2 3" key="1">
    <citation type="submission" date="2019-11" db="EMBL/GenBank/DDBJ databases">
        <authorList>
            <person name="Holert J."/>
        </authorList>
    </citation>
    <scope>NUCLEOTIDE SEQUENCE [LARGE SCALE GENOMIC DNA]</scope>
    <source>
        <strain evidence="2">BC8_1</strain>
    </source>
</reference>
<proteinExistence type="predicted"/>
<feature type="compositionally biased region" description="Basic and acidic residues" evidence="1">
    <location>
        <begin position="105"/>
        <end position="118"/>
    </location>
</feature>
<evidence type="ECO:0000256" key="1">
    <source>
        <dbReference type="SAM" id="MobiDB-lite"/>
    </source>
</evidence>
<dbReference type="SUPFAM" id="SSF50956">
    <property type="entry name" value="Thermostable phytase (3-phytase)"/>
    <property type="match status" value="1"/>
</dbReference>
<name>A0A5S9Q9Q2_MYCVN</name>
<organism evidence="2 3">
    <name type="scientific">Mycolicibacterium vanbaalenii</name>
    <name type="common">Mycobacterium vanbaalenii</name>
    <dbReference type="NCBI Taxonomy" id="110539"/>
    <lineage>
        <taxon>Bacteria</taxon>
        <taxon>Bacillati</taxon>
        <taxon>Actinomycetota</taxon>
        <taxon>Actinomycetes</taxon>
        <taxon>Mycobacteriales</taxon>
        <taxon>Mycobacteriaceae</taxon>
        <taxon>Mycolicibacterium</taxon>
    </lineage>
</organism>
<dbReference type="EMBL" id="CACSIP010000013">
    <property type="protein sequence ID" value="CAA0114778.1"/>
    <property type="molecule type" value="Genomic_DNA"/>
</dbReference>
<dbReference type="InterPro" id="IPR010221">
    <property type="entry name" value="VCBS_dom"/>
</dbReference>
<feature type="compositionally biased region" description="Polar residues" evidence="1">
    <location>
        <begin position="164"/>
        <end position="181"/>
    </location>
</feature>
<feature type="compositionally biased region" description="Acidic residues" evidence="1">
    <location>
        <begin position="77"/>
        <end position="95"/>
    </location>
</feature>
<evidence type="ECO:0000313" key="3">
    <source>
        <dbReference type="Proteomes" id="UP000430146"/>
    </source>
</evidence>